<reference evidence="3" key="1">
    <citation type="journal article" date="2020" name="Stud. Mycol.">
        <title>101 Dothideomycetes genomes: A test case for predicting lifestyles and emergence of pathogens.</title>
        <authorList>
            <person name="Haridas S."/>
            <person name="Albert R."/>
            <person name="Binder M."/>
            <person name="Bloem J."/>
            <person name="LaButti K."/>
            <person name="Salamov A."/>
            <person name="Andreopoulos B."/>
            <person name="Baker S."/>
            <person name="Barry K."/>
            <person name="Bills G."/>
            <person name="Bluhm B."/>
            <person name="Cannon C."/>
            <person name="Castanera R."/>
            <person name="Culley D."/>
            <person name="Daum C."/>
            <person name="Ezra D."/>
            <person name="Gonzalez J."/>
            <person name="Henrissat B."/>
            <person name="Kuo A."/>
            <person name="Liang C."/>
            <person name="Lipzen A."/>
            <person name="Lutzoni F."/>
            <person name="Magnuson J."/>
            <person name="Mondo S."/>
            <person name="Nolan M."/>
            <person name="Ohm R."/>
            <person name="Pangilinan J."/>
            <person name="Park H.-J."/>
            <person name="Ramirez L."/>
            <person name="Alfaro M."/>
            <person name="Sun H."/>
            <person name="Tritt A."/>
            <person name="Yoshinaga Y."/>
            <person name="Zwiers L.-H."/>
            <person name="Turgeon B."/>
            <person name="Goodwin S."/>
            <person name="Spatafora J."/>
            <person name="Crous P."/>
            <person name="Grigoriev I."/>
        </authorList>
    </citation>
    <scope>NUCLEOTIDE SEQUENCE [LARGE SCALE GENOMIC DNA]</scope>
    <source>
        <strain evidence="3">CECT 20119</strain>
    </source>
</reference>
<evidence type="ECO:0000313" key="2">
    <source>
        <dbReference type="EMBL" id="KAF2218285.1"/>
    </source>
</evidence>
<proteinExistence type="predicted"/>
<accession>A0A6A6FXS3</accession>
<feature type="compositionally biased region" description="Polar residues" evidence="1">
    <location>
        <begin position="1"/>
        <end position="21"/>
    </location>
</feature>
<feature type="compositionally biased region" description="Basic and acidic residues" evidence="1">
    <location>
        <begin position="31"/>
        <end position="66"/>
    </location>
</feature>
<keyword evidence="3" id="KW-1185">Reference proteome</keyword>
<dbReference type="EMBL" id="ML992558">
    <property type="protein sequence ID" value="KAF2218285.1"/>
    <property type="molecule type" value="Genomic_DNA"/>
</dbReference>
<organism evidence="2 3">
    <name type="scientific">Elsinoe ampelina</name>
    <dbReference type="NCBI Taxonomy" id="302913"/>
    <lineage>
        <taxon>Eukaryota</taxon>
        <taxon>Fungi</taxon>
        <taxon>Dikarya</taxon>
        <taxon>Ascomycota</taxon>
        <taxon>Pezizomycotina</taxon>
        <taxon>Dothideomycetes</taxon>
        <taxon>Dothideomycetidae</taxon>
        <taxon>Myriangiales</taxon>
        <taxon>Elsinoaceae</taxon>
        <taxon>Elsinoe</taxon>
    </lineage>
</organism>
<dbReference type="AlphaFoldDB" id="A0A6A6FXS3"/>
<gene>
    <name evidence="2" type="ORF">BDZ85DRAFT_286482</name>
</gene>
<protein>
    <submittedName>
        <fullName evidence="2">Uncharacterized protein</fullName>
    </submittedName>
</protein>
<evidence type="ECO:0000313" key="3">
    <source>
        <dbReference type="Proteomes" id="UP000799538"/>
    </source>
</evidence>
<feature type="region of interest" description="Disordered" evidence="1">
    <location>
        <begin position="1"/>
        <end position="88"/>
    </location>
</feature>
<sequence>MPSSSTTPAADQSRPHQQQRLNHILNKLHARREPSSAEEMQRAQTKRDDKATDRTPDSFAETKDDAEPSNTIRSNPNAQSRVNATPNNEADEYDYISLNVHTRTIHNAVDQTDFLVPKNKAHDLELPREITNMILELLLVEDSEEIGAPSSTMFSDTEAPEDHVSWKAYRHCILQVCRNLRHAGVRMFYERNIFIFESSDTALKYCSMARELGLTMARKWFVSSWNEASGMELLEELLTVKKVEVASKVDFLGRHVSRFRLGKVDCISSDWKQTFVLIMRAWVKRMGGDKAAREEVLSKVRVHTCDGCQEPEVKLELVMEGESEADVMSDGGSEASSDDESIVHFSGVPIVWASDSPIDPLDAWMTEYAGGILCPTIGEASPEQLWKNSIENANSPDSSDDQPVPTEDASFLMPFPEPIQRRCQIVSIESVHTCWGRCNCYEGLQDRTRAVNAFRRELEQDPAWYLNTGLEDY</sequence>
<dbReference type="OrthoDB" id="3946505at2759"/>
<dbReference type="Proteomes" id="UP000799538">
    <property type="component" value="Unassembled WGS sequence"/>
</dbReference>
<name>A0A6A6FXS3_9PEZI</name>
<evidence type="ECO:0000256" key="1">
    <source>
        <dbReference type="SAM" id="MobiDB-lite"/>
    </source>
</evidence>
<feature type="compositionally biased region" description="Polar residues" evidence="1">
    <location>
        <begin position="68"/>
        <end position="88"/>
    </location>
</feature>